<proteinExistence type="predicted"/>
<accession>A0A6J5LWR9</accession>
<dbReference type="EMBL" id="LR797283">
    <property type="protein sequence ID" value="CAB4199270.1"/>
    <property type="molecule type" value="Genomic_DNA"/>
</dbReference>
<evidence type="ECO:0000313" key="3">
    <source>
        <dbReference type="EMBL" id="CAB4199270.1"/>
    </source>
</evidence>
<protein>
    <submittedName>
        <fullName evidence="1">NTP-PPase_u5 domain containing protein</fullName>
    </submittedName>
</protein>
<gene>
    <name evidence="3" type="ORF">UFOVP1334_27</name>
    <name evidence="1" type="ORF">UFOVP296_20</name>
    <name evidence="2" type="ORF">UFOVP912_39</name>
</gene>
<organism evidence="1">
    <name type="scientific">uncultured Caudovirales phage</name>
    <dbReference type="NCBI Taxonomy" id="2100421"/>
    <lineage>
        <taxon>Viruses</taxon>
        <taxon>Duplodnaviria</taxon>
        <taxon>Heunggongvirae</taxon>
        <taxon>Uroviricota</taxon>
        <taxon>Caudoviricetes</taxon>
        <taxon>Peduoviridae</taxon>
        <taxon>Maltschvirus</taxon>
        <taxon>Maltschvirus maltsch</taxon>
    </lineage>
</organism>
<dbReference type="EMBL" id="LR796314">
    <property type="protein sequence ID" value="CAB4136139.1"/>
    <property type="molecule type" value="Genomic_DNA"/>
</dbReference>
<dbReference type="CDD" id="cd11542">
    <property type="entry name" value="NTP-PPase_u5"/>
    <property type="match status" value="1"/>
</dbReference>
<name>A0A6J5LWR9_9CAUD</name>
<reference evidence="1" key="1">
    <citation type="submission" date="2020-04" db="EMBL/GenBank/DDBJ databases">
        <authorList>
            <person name="Chiriac C."/>
            <person name="Salcher M."/>
            <person name="Ghai R."/>
            <person name="Kavagutti S V."/>
        </authorList>
    </citation>
    <scope>NUCLEOTIDE SEQUENCE</scope>
</reference>
<dbReference type="Gene3D" id="1.10.287.1080">
    <property type="entry name" value="MazG-like"/>
    <property type="match status" value="1"/>
</dbReference>
<sequence>MNSLFSSLEEQLNCFAKAVHINAADKGFWQQPPSTAESIALMHSELSEALEADRAGNPADDKITEHSGVAAELADCIIRILDFGEARGIDVIGAMLAKAEFNKGRPYKHGKQY</sequence>
<dbReference type="EMBL" id="LR796853">
    <property type="protein sequence ID" value="CAB4170109.1"/>
    <property type="molecule type" value="Genomic_DNA"/>
</dbReference>
<dbReference type="SUPFAM" id="SSF101386">
    <property type="entry name" value="all-alpha NTP pyrophosphatases"/>
    <property type="match status" value="1"/>
</dbReference>
<evidence type="ECO:0000313" key="1">
    <source>
        <dbReference type="EMBL" id="CAB4136139.1"/>
    </source>
</evidence>
<evidence type="ECO:0000313" key="2">
    <source>
        <dbReference type="EMBL" id="CAB4170109.1"/>
    </source>
</evidence>